<accession>A0ABR2E2U9</accession>
<keyword evidence="5" id="KW-1185">Reference proteome</keyword>
<dbReference type="InterPro" id="IPR050872">
    <property type="entry name" value="PPR_P_subfamily"/>
</dbReference>
<evidence type="ECO:0000256" key="3">
    <source>
        <dbReference type="PROSITE-ProRule" id="PRU00708"/>
    </source>
</evidence>
<dbReference type="PANTHER" id="PTHR46128">
    <property type="entry name" value="MITOCHONDRIAL GROUP I INTRON SPLICING FACTOR CCM1"/>
    <property type="match status" value="1"/>
</dbReference>
<feature type="repeat" description="PPR" evidence="3">
    <location>
        <begin position="9"/>
        <end position="43"/>
    </location>
</feature>
<dbReference type="Pfam" id="PF13041">
    <property type="entry name" value="PPR_2"/>
    <property type="match status" value="2"/>
</dbReference>
<comment type="caution">
    <text evidence="4">The sequence shown here is derived from an EMBL/GenBank/DDBJ whole genome shotgun (WGS) entry which is preliminary data.</text>
</comment>
<evidence type="ECO:0008006" key="6">
    <source>
        <dbReference type="Google" id="ProtNLM"/>
    </source>
</evidence>
<dbReference type="NCBIfam" id="TIGR00756">
    <property type="entry name" value="PPR"/>
    <property type="match status" value="2"/>
</dbReference>
<gene>
    <name evidence="4" type="ORF">V6N12_040024</name>
</gene>
<dbReference type="EMBL" id="JBBPBM010000020">
    <property type="protein sequence ID" value="KAK8551381.1"/>
    <property type="molecule type" value="Genomic_DNA"/>
</dbReference>
<dbReference type="PROSITE" id="PS51375">
    <property type="entry name" value="PPR"/>
    <property type="match status" value="2"/>
</dbReference>
<sequence length="190" mass="22095">MVKVGLQPDMHSYNTLIAAFCKNKKMKESENFFEEALKFGLVPTKETYTSMMINSITYGSLITGLCQESRLEEACHLYETMMDKGLSPYEVTRLTLAYEYYKKGDSVIAMVMLEKLEKKKLWLWTVNTLIRKLFSKRKVGITALFFRRIFDYKDRNVNRVTLAAFVTAYYESDKFALVSYLNERISKGIG</sequence>
<dbReference type="PANTHER" id="PTHR46128:SF211">
    <property type="entry name" value="PENTACOTRIPEPTIDE-REPEAT REGION OF PRORP DOMAIN-CONTAINING PROTEIN"/>
    <property type="match status" value="1"/>
</dbReference>
<evidence type="ECO:0000313" key="4">
    <source>
        <dbReference type="EMBL" id="KAK8551381.1"/>
    </source>
</evidence>
<evidence type="ECO:0000256" key="1">
    <source>
        <dbReference type="ARBA" id="ARBA00007626"/>
    </source>
</evidence>
<dbReference type="InterPro" id="IPR002885">
    <property type="entry name" value="PPR_rpt"/>
</dbReference>
<dbReference type="Gene3D" id="1.25.40.10">
    <property type="entry name" value="Tetratricopeptide repeat domain"/>
    <property type="match status" value="2"/>
</dbReference>
<protein>
    <recommendedName>
        <fullName evidence="6">Pentatricopeptide repeat-containing protein</fullName>
    </recommendedName>
</protein>
<evidence type="ECO:0000313" key="5">
    <source>
        <dbReference type="Proteomes" id="UP001472677"/>
    </source>
</evidence>
<organism evidence="4 5">
    <name type="scientific">Hibiscus sabdariffa</name>
    <name type="common">roselle</name>
    <dbReference type="NCBI Taxonomy" id="183260"/>
    <lineage>
        <taxon>Eukaryota</taxon>
        <taxon>Viridiplantae</taxon>
        <taxon>Streptophyta</taxon>
        <taxon>Embryophyta</taxon>
        <taxon>Tracheophyta</taxon>
        <taxon>Spermatophyta</taxon>
        <taxon>Magnoliopsida</taxon>
        <taxon>eudicotyledons</taxon>
        <taxon>Gunneridae</taxon>
        <taxon>Pentapetalae</taxon>
        <taxon>rosids</taxon>
        <taxon>malvids</taxon>
        <taxon>Malvales</taxon>
        <taxon>Malvaceae</taxon>
        <taxon>Malvoideae</taxon>
        <taxon>Hibiscus</taxon>
    </lineage>
</organism>
<name>A0ABR2E2U9_9ROSI</name>
<comment type="similarity">
    <text evidence="1">Belongs to the PPR family. P subfamily.</text>
</comment>
<reference evidence="4 5" key="1">
    <citation type="journal article" date="2024" name="G3 (Bethesda)">
        <title>Genome assembly of Hibiscus sabdariffa L. provides insights into metabolisms of medicinal natural products.</title>
        <authorList>
            <person name="Kim T."/>
        </authorList>
    </citation>
    <scope>NUCLEOTIDE SEQUENCE [LARGE SCALE GENOMIC DNA]</scope>
    <source>
        <strain evidence="4">TK-2024</strain>
        <tissue evidence="4">Old leaves</tissue>
    </source>
</reference>
<evidence type="ECO:0000256" key="2">
    <source>
        <dbReference type="ARBA" id="ARBA00022737"/>
    </source>
</evidence>
<proteinExistence type="inferred from homology"/>
<dbReference type="Proteomes" id="UP001472677">
    <property type="component" value="Unassembled WGS sequence"/>
</dbReference>
<feature type="repeat" description="PPR" evidence="3">
    <location>
        <begin position="54"/>
        <end position="88"/>
    </location>
</feature>
<keyword evidence="2" id="KW-0677">Repeat</keyword>
<dbReference type="InterPro" id="IPR011990">
    <property type="entry name" value="TPR-like_helical_dom_sf"/>
</dbReference>